<reference evidence="2" key="2">
    <citation type="submission" date="2017-05" db="UniProtKB">
        <authorList>
            <consortium name="EnsemblMetazoa"/>
        </authorList>
    </citation>
    <scope>IDENTIFICATION</scope>
</reference>
<dbReference type="InterPro" id="IPR025398">
    <property type="entry name" value="DUF4371"/>
</dbReference>
<dbReference type="STRING" id="400682.A0A1X7U5H0"/>
<dbReference type="KEGG" id="aqu:100639578"/>
<reference evidence="3" key="1">
    <citation type="journal article" date="2010" name="Nature">
        <title>The Amphimedon queenslandica genome and the evolution of animal complexity.</title>
        <authorList>
            <person name="Srivastava M."/>
            <person name="Simakov O."/>
            <person name="Chapman J."/>
            <person name="Fahey B."/>
            <person name="Gauthier M.E."/>
            <person name="Mitros T."/>
            <person name="Richards G.S."/>
            <person name="Conaco C."/>
            <person name="Dacre M."/>
            <person name="Hellsten U."/>
            <person name="Larroux C."/>
            <person name="Putnam N.H."/>
            <person name="Stanke M."/>
            <person name="Adamska M."/>
            <person name="Darling A."/>
            <person name="Degnan S.M."/>
            <person name="Oakley T.H."/>
            <person name="Plachetzki D.C."/>
            <person name="Zhai Y."/>
            <person name="Adamski M."/>
            <person name="Calcino A."/>
            <person name="Cummins S.F."/>
            <person name="Goodstein D.M."/>
            <person name="Harris C."/>
            <person name="Jackson D.J."/>
            <person name="Leys S.P."/>
            <person name="Shu S."/>
            <person name="Woodcroft B.J."/>
            <person name="Vervoort M."/>
            <person name="Kosik K.S."/>
            <person name="Manning G."/>
            <person name="Degnan B.M."/>
            <person name="Rokhsar D.S."/>
        </authorList>
    </citation>
    <scope>NUCLEOTIDE SEQUENCE [LARGE SCALE GENOMIC DNA]</scope>
</reference>
<organism evidence="2">
    <name type="scientific">Amphimedon queenslandica</name>
    <name type="common">Sponge</name>
    <dbReference type="NCBI Taxonomy" id="400682"/>
    <lineage>
        <taxon>Eukaryota</taxon>
        <taxon>Metazoa</taxon>
        <taxon>Porifera</taxon>
        <taxon>Demospongiae</taxon>
        <taxon>Heteroscleromorpha</taxon>
        <taxon>Haplosclerida</taxon>
        <taxon>Niphatidae</taxon>
        <taxon>Amphimedon</taxon>
    </lineage>
</organism>
<dbReference type="EnsemblMetazoa" id="XM_003388914.1">
    <property type="protein sequence ID" value="XP_003388962.1"/>
    <property type="gene ID" value="LOC100639578"/>
</dbReference>
<dbReference type="AlphaFoldDB" id="A0A1X7U5H0"/>
<dbReference type="Pfam" id="PF14291">
    <property type="entry name" value="DUF4371"/>
    <property type="match status" value="1"/>
</dbReference>
<feature type="domain" description="DUF4371" evidence="1">
    <location>
        <begin position="16"/>
        <end position="205"/>
    </location>
</feature>
<sequence length="222" mass="25480">MKAVESGQLKSSKREDSFTTRGFSNWKNATTAFKKHEVSDCHKEAVDIHTLPEQCEDIALTMQRSLSEERQVNRRMLHVIIRSIKYSARQGLALRGHSSDEGNFIQLLKLQSETDPALQTWLPKECEKYTSGEIQNEILQIMGNSILRKISKHVHDNAYYALMADEVTDSSNREQFVICFCWVDSDSFSVNENLIGFYRVVLGDSIDSYHYLNSTVLSLSRY</sequence>
<dbReference type="OrthoDB" id="10059235at2759"/>
<gene>
    <name evidence="2" type="primary">100639578</name>
</gene>
<dbReference type="Proteomes" id="UP000007879">
    <property type="component" value="Unassembled WGS sequence"/>
</dbReference>
<name>A0A1X7U5H0_AMPQE</name>
<protein>
    <recommendedName>
        <fullName evidence="1">DUF4371 domain-containing protein</fullName>
    </recommendedName>
</protein>
<accession>A0A1X7U5H0</accession>
<proteinExistence type="predicted"/>
<evidence type="ECO:0000259" key="1">
    <source>
        <dbReference type="Pfam" id="PF14291"/>
    </source>
</evidence>
<dbReference type="PANTHER" id="PTHR45749">
    <property type="match status" value="1"/>
</dbReference>
<keyword evidence="3" id="KW-1185">Reference proteome</keyword>
<dbReference type="eggNOG" id="ENOG502SRFX">
    <property type="taxonomic scope" value="Eukaryota"/>
</dbReference>
<dbReference type="InParanoid" id="A0A1X7U5H0"/>
<evidence type="ECO:0000313" key="3">
    <source>
        <dbReference type="Proteomes" id="UP000007879"/>
    </source>
</evidence>
<evidence type="ECO:0000313" key="2">
    <source>
        <dbReference type="EnsemblMetazoa" id="Aqu2.1.22903_001"/>
    </source>
</evidence>
<dbReference type="PANTHER" id="PTHR45749:SF21">
    <property type="entry name" value="DUF4371 DOMAIN-CONTAINING PROTEIN"/>
    <property type="match status" value="1"/>
</dbReference>
<dbReference type="EnsemblMetazoa" id="Aqu2.1.22903_001">
    <property type="protein sequence ID" value="Aqu2.1.22903_001"/>
    <property type="gene ID" value="Aqu2.1.22903"/>
</dbReference>